<dbReference type="OrthoDB" id="1274419at2"/>
<accession>A0A3P3W6A2</accession>
<feature type="transmembrane region" description="Helical" evidence="1">
    <location>
        <begin position="67"/>
        <end position="86"/>
    </location>
</feature>
<feature type="transmembrane region" description="Helical" evidence="1">
    <location>
        <begin position="7"/>
        <end position="32"/>
    </location>
</feature>
<keyword evidence="1" id="KW-1133">Transmembrane helix</keyword>
<dbReference type="GO" id="GO:0015097">
    <property type="term" value="F:mercury ion transmembrane transporter activity"/>
    <property type="evidence" value="ECO:0007669"/>
    <property type="project" value="InterPro"/>
</dbReference>
<evidence type="ECO:0000313" key="2">
    <source>
        <dbReference type="EMBL" id="RRJ89968.1"/>
    </source>
</evidence>
<keyword evidence="3" id="KW-1185">Reference proteome</keyword>
<keyword evidence="1" id="KW-0472">Membrane</keyword>
<dbReference type="RefSeq" id="WP_125013258.1">
    <property type="nucleotide sequence ID" value="NZ_RQVR01000013.1"/>
</dbReference>
<proteinExistence type="predicted"/>
<evidence type="ECO:0000313" key="3">
    <source>
        <dbReference type="Proteomes" id="UP000271937"/>
    </source>
</evidence>
<sequence length="119" mass="13524">MKNKSAFLDILGISSATLCLIHCIVFPMLTIIPLGLSHNHWIDLVFALIGLYAVIRIGQKQANRYTMLLFWVSIVLIIGCVIFEIVSHHHSNLIYFGAFGLITAHFLNYKKHRENESKS</sequence>
<dbReference type="Pfam" id="PF03203">
    <property type="entry name" value="MerC"/>
    <property type="match status" value="1"/>
</dbReference>
<feature type="transmembrane region" description="Helical" evidence="1">
    <location>
        <begin position="38"/>
        <end position="55"/>
    </location>
</feature>
<comment type="caution">
    <text evidence="2">The sequence shown here is derived from an EMBL/GenBank/DDBJ whole genome shotgun (WGS) entry which is preliminary data.</text>
</comment>
<protein>
    <submittedName>
        <fullName evidence="2">MerC domain-containing protein</fullName>
    </submittedName>
</protein>
<reference evidence="2 3" key="1">
    <citation type="submission" date="2018-11" db="EMBL/GenBank/DDBJ databases">
        <title>Flavobacterium sp. nov., YIM 102600 draft genome.</title>
        <authorList>
            <person name="Li G."/>
            <person name="Jiang Y."/>
        </authorList>
    </citation>
    <scope>NUCLEOTIDE SEQUENCE [LARGE SCALE GENOMIC DNA]</scope>
    <source>
        <strain evidence="2 3">YIM 102600</strain>
    </source>
</reference>
<gene>
    <name evidence="2" type="ORF">EG849_11635</name>
</gene>
<dbReference type="InterPro" id="IPR004891">
    <property type="entry name" value="Mercury-R_MerC"/>
</dbReference>
<dbReference type="Proteomes" id="UP000271937">
    <property type="component" value="Unassembled WGS sequence"/>
</dbReference>
<feature type="transmembrane region" description="Helical" evidence="1">
    <location>
        <begin position="92"/>
        <end position="109"/>
    </location>
</feature>
<name>A0A3P3W6A2_9FLAO</name>
<dbReference type="GO" id="GO:0016020">
    <property type="term" value="C:membrane"/>
    <property type="evidence" value="ECO:0007669"/>
    <property type="project" value="InterPro"/>
</dbReference>
<evidence type="ECO:0000256" key="1">
    <source>
        <dbReference type="SAM" id="Phobius"/>
    </source>
</evidence>
<dbReference type="AlphaFoldDB" id="A0A3P3W6A2"/>
<keyword evidence="1" id="KW-0812">Transmembrane</keyword>
<organism evidence="2 3">
    <name type="scientific">Flavobacterium macacae</name>
    <dbReference type="NCBI Taxonomy" id="2488993"/>
    <lineage>
        <taxon>Bacteria</taxon>
        <taxon>Pseudomonadati</taxon>
        <taxon>Bacteroidota</taxon>
        <taxon>Flavobacteriia</taxon>
        <taxon>Flavobacteriales</taxon>
        <taxon>Flavobacteriaceae</taxon>
        <taxon>Flavobacterium</taxon>
    </lineage>
</organism>
<dbReference type="EMBL" id="RQVR01000013">
    <property type="protein sequence ID" value="RRJ89968.1"/>
    <property type="molecule type" value="Genomic_DNA"/>
</dbReference>